<accession>A0ABQ4U965</accession>
<dbReference type="Proteomes" id="UP001055039">
    <property type="component" value="Unassembled WGS sequence"/>
</dbReference>
<sequence>MSDGWSEDLNLSATARRLINDDPALKSLLYDLDLLPEQLLSQDEKTPGLIKAYHRLYGVLYAYQAFRDLPPKEPASTPSRAEGA</sequence>
<comment type="caution">
    <text evidence="1">The sequence shown here is derived from an EMBL/GenBank/DDBJ whole genome shotgun (WGS) entry which is preliminary data.</text>
</comment>
<protein>
    <submittedName>
        <fullName evidence="1">Uncharacterized protein</fullName>
    </submittedName>
</protein>
<dbReference type="EMBL" id="BPRC01000001">
    <property type="protein sequence ID" value="GJE63781.1"/>
    <property type="molecule type" value="Genomic_DNA"/>
</dbReference>
<gene>
    <name evidence="1" type="ORF">LNAOJCKE_0979</name>
</gene>
<organism evidence="1 2">
    <name type="scientific">Methylorubrum aminovorans</name>
    <dbReference type="NCBI Taxonomy" id="269069"/>
    <lineage>
        <taxon>Bacteria</taxon>
        <taxon>Pseudomonadati</taxon>
        <taxon>Pseudomonadota</taxon>
        <taxon>Alphaproteobacteria</taxon>
        <taxon>Hyphomicrobiales</taxon>
        <taxon>Methylobacteriaceae</taxon>
        <taxon>Methylorubrum</taxon>
    </lineage>
</organism>
<name>A0ABQ4U965_9HYPH</name>
<keyword evidence="2" id="KW-1185">Reference proteome</keyword>
<reference evidence="1" key="1">
    <citation type="journal article" date="2021" name="Front. Microbiol.">
        <title>Comprehensive Comparative Genomics and Phenotyping of Methylobacterium Species.</title>
        <authorList>
            <person name="Alessa O."/>
            <person name="Ogura Y."/>
            <person name="Fujitani Y."/>
            <person name="Takami H."/>
            <person name="Hayashi T."/>
            <person name="Sahin N."/>
            <person name="Tani A."/>
        </authorList>
    </citation>
    <scope>NUCLEOTIDE SEQUENCE</scope>
    <source>
        <strain evidence="1">NBRC 15686</strain>
    </source>
</reference>
<proteinExistence type="predicted"/>
<evidence type="ECO:0000313" key="2">
    <source>
        <dbReference type="Proteomes" id="UP001055039"/>
    </source>
</evidence>
<evidence type="ECO:0000313" key="1">
    <source>
        <dbReference type="EMBL" id="GJE63781.1"/>
    </source>
</evidence>
<dbReference type="RefSeq" id="WP_238222810.1">
    <property type="nucleotide sequence ID" value="NZ_BAAADH010000001.1"/>
</dbReference>
<reference evidence="1" key="2">
    <citation type="submission" date="2021-08" db="EMBL/GenBank/DDBJ databases">
        <authorList>
            <person name="Tani A."/>
            <person name="Ola A."/>
            <person name="Ogura Y."/>
            <person name="Katsura K."/>
            <person name="Hayashi T."/>
        </authorList>
    </citation>
    <scope>NUCLEOTIDE SEQUENCE</scope>
    <source>
        <strain evidence="1">NBRC 15686</strain>
    </source>
</reference>